<proteinExistence type="predicted"/>
<dbReference type="Pfam" id="PF06122">
    <property type="entry name" value="TraH"/>
    <property type="match status" value="1"/>
</dbReference>
<dbReference type="InterPro" id="IPR010927">
    <property type="entry name" value="T4SS_TraH"/>
</dbReference>
<reference evidence="2 3" key="1">
    <citation type="submission" date="2015-11" db="EMBL/GenBank/DDBJ databases">
        <title>Genomic analysis of 38 Legionella species identifies large and diverse effector repertoires.</title>
        <authorList>
            <person name="Burstein D."/>
            <person name="Amaro F."/>
            <person name="Zusman T."/>
            <person name="Lifshitz Z."/>
            <person name="Cohen O."/>
            <person name="Gilbert J.A."/>
            <person name="Pupko T."/>
            <person name="Shuman H.A."/>
            <person name="Segal G."/>
        </authorList>
    </citation>
    <scope>NUCLEOTIDE SEQUENCE [LARGE SCALE GENOMIC DNA]</scope>
    <source>
        <strain evidence="2 3">ATCC 700990</strain>
    </source>
</reference>
<accession>A0A0W0SLZ5</accession>
<feature type="signal peptide" evidence="1">
    <location>
        <begin position="1"/>
        <end position="19"/>
    </location>
</feature>
<sequence>MIKKSLAIVLFLMSGYPHANGIDISTDLDDYFDKLGFLSNTTSPGAYYSQAAGSYAGGSLFARNQVRQYQLMQLDLPSYRAGCGGIDLYMGSMSFLSKDNMVALGKSIMTNGTSYAFDLAMATTVPEIKYVKDFLQQAEQFVNNMSINSCTMAQNAIGGIWPKTQASQEKICKDQGTMGNQGFFHDYVEARMGCAGDKHDVAMAAASVDPARAKQVVYNKNIVWSLLKSKSLLNNNDELCEMLMSLTGTIIIDQNGHVQNVPSLANSRNLVKALIGRDDGGVDKATIWQCGEKANCMTVTSETITIAEKNTLRFKVASLIQKIKDALKVSEPSATTVKEIEAFASMVHIPIVKFTEVMLSTEYGDSIVDVSELSTLIAQDVLQQYLNELLQEVANATLGAEFNDELVKEITQRISTARREIARLDPEISQKLQQKFTLINNVQRIEQQVAARVAQELG</sequence>
<dbReference type="Proteomes" id="UP000054736">
    <property type="component" value="Unassembled WGS sequence"/>
</dbReference>
<evidence type="ECO:0000256" key="1">
    <source>
        <dbReference type="SAM" id="SignalP"/>
    </source>
</evidence>
<feature type="chain" id="PRO_5006912154" evidence="1">
    <location>
        <begin position="20"/>
        <end position="458"/>
    </location>
</feature>
<dbReference type="PATRIC" id="fig|1212489.4.peg.3164"/>
<dbReference type="OrthoDB" id="9797479at2"/>
<protein>
    <submittedName>
        <fullName evidence="2">TraH pilus assembly protein</fullName>
    </submittedName>
</protein>
<dbReference type="AlphaFoldDB" id="A0A0W0SLZ5"/>
<keyword evidence="1" id="KW-0732">Signal</keyword>
<name>A0A0W0SLZ5_9GAMM</name>
<keyword evidence="3" id="KW-1185">Reference proteome</keyword>
<organism evidence="2 3">
    <name type="scientific">Legionella drozanskii LLAP-1</name>
    <dbReference type="NCBI Taxonomy" id="1212489"/>
    <lineage>
        <taxon>Bacteria</taxon>
        <taxon>Pseudomonadati</taxon>
        <taxon>Pseudomonadota</taxon>
        <taxon>Gammaproteobacteria</taxon>
        <taxon>Legionellales</taxon>
        <taxon>Legionellaceae</taxon>
        <taxon>Legionella</taxon>
    </lineage>
</organism>
<dbReference type="RefSeq" id="WP_058497264.1">
    <property type="nucleotide sequence ID" value="NZ_CAAAIU010000019.1"/>
</dbReference>
<comment type="caution">
    <text evidence="2">The sequence shown here is derived from an EMBL/GenBank/DDBJ whole genome shotgun (WGS) entry which is preliminary data.</text>
</comment>
<evidence type="ECO:0000313" key="3">
    <source>
        <dbReference type="Proteomes" id="UP000054736"/>
    </source>
</evidence>
<dbReference type="STRING" id="1212489.Ldro_2993"/>
<dbReference type="EMBL" id="LNXY01000032">
    <property type="protein sequence ID" value="KTC84390.1"/>
    <property type="molecule type" value="Genomic_DNA"/>
</dbReference>
<gene>
    <name evidence="2" type="primary">traH</name>
    <name evidence="2" type="ORF">Ldro_2993</name>
</gene>
<evidence type="ECO:0000313" key="2">
    <source>
        <dbReference type="EMBL" id="KTC84390.1"/>
    </source>
</evidence>